<sequence>MNTSMLDEGIVDTVADFVSGYFFYASVCSTWYRVWKRHSKRKVDDVREIFQSVSRVVECRDVLRHKSFQSMQCLAATPHHPDLRRMGNALVHIVEDRPDYVNICTAARCGNIRFVVWAHAFTPPREWDTAICVLACEGVCRPLHMILRLGYQPPPRASVSAAYHKHRGILGLLRRYGGSMRYVTQAFADNQDHEGLAWALRHGIHLDRETRRLCRSRWTLL</sequence>
<proteinExistence type="predicted"/>
<name>Q6XM37_9PHYC</name>
<dbReference type="EMBL" id="AY225133">
    <property type="protein sequence ID" value="AAR26874.1"/>
    <property type="molecule type" value="Genomic_DNA"/>
</dbReference>
<keyword evidence="1" id="KW-0472">Membrane</keyword>
<accession>Q6XM37</accession>
<evidence type="ECO:0000256" key="1">
    <source>
        <dbReference type="SAM" id="Phobius"/>
    </source>
</evidence>
<dbReference type="RefSeq" id="YP_009665726.1">
    <property type="nucleotide sequence ID" value="NC_043254.1"/>
</dbReference>
<dbReference type="GeneID" id="41332322"/>
<reference evidence="2" key="2">
    <citation type="submission" date="2003-01" db="EMBL/GenBank/DDBJ databases">
        <title>Partial Nucleotide Sequence of the Feldmannia irregularis Virus FirrV-1 Genome: On the Evolution of Large Phaeoviral Genomes.</title>
        <authorList>
            <person name="Delaroque N."/>
            <person name="Knippers R."/>
            <person name="Mueller D.G."/>
            <person name="Boland W."/>
        </authorList>
    </citation>
    <scope>NUCLEOTIDE SEQUENCE</scope>
    <source>
        <strain evidence="2">FirrV-1</strain>
    </source>
</reference>
<keyword evidence="1" id="KW-1133">Transmembrane helix</keyword>
<reference evidence="2" key="1">
    <citation type="journal article" date="2003" name="J. Mol. Evol.">
        <title>Comparisons of two large phaeoviral genomes and evolutionary implications.</title>
        <authorList>
            <person name="Delaroque N."/>
            <person name="Boland W."/>
            <person name="Muller D.G."/>
            <person name="Knippers R."/>
        </authorList>
    </citation>
    <scope>NUCLEOTIDE SEQUENCE</scope>
    <source>
        <strain evidence="2">FirrV-1</strain>
    </source>
</reference>
<keyword evidence="1" id="KW-0812">Transmembrane</keyword>
<dbReference type="KEGG" id="vg:41332322"/>
<protein>
    <submittedName>
        <fullName evidence="2">FirrV-1-A50</fullName>
    </submittedName>
</protein>
<organism evidence="2">
    <name type="scientific">Feldmannia irregularis virus a</name>
    <dbReference type="NCBI Taxonomy" id="231992"/>
    <lineage>
        <taxon>Viruses</taxon>
        <taxon>Varidnaviria</taxon>
        <taxon>Bamfordvirae</taxon>
        <taxon>Nucleocytoviricota</taxon>
        <taxon>Megaviricetes</taxon>
        <taxon>Algavirales</taxon>
        <taxon>Phycodnaviridae</taxon>
        <taxon>Phaeovirus</taxon>
        <taxon>Phaeovirus irregularis</taxon>
    </lineage>
</organism>
<evidence type="ECO:0000313" key="2">
    <source>
        <dbReference type="EMBL" id="AAR26874.1"/>
    </source>
</evidence>
<feature type="transmembrane region" description="Helical" evidence="1">
    <location>
        <begin position="14"/>
        <end position="32"/>
    </location>
</feature>